<evidence type="ECO:0000313" key="2">
    <source>
        <dbReference type="Proteomes" id="UP001302274"/>
    </source>
</evidence>
<proteinExistence type="predicted"/>
<reference evidence="1 2" key="1">
    <citation type="submission" date="2023-11" db="EMBL/GenBank/DDBJ databases">
        <title>A Novel Polar Bacteriovorax (B. antarcticus) Isolated from the Biocrust in Antarctica.</title>
        <authorList>
            <person name="Mun W."/>
            <person name="Choi S.Y."/>
            <person name="Mitchell R.J."/>
        </authorList>
    </citation>
    <scope>NUCLEOTIDE SEQUENCE [LARGE SCALE GENOMIC DNA]</scope>
    <source>
        <strain evidence="1 2">PP10</strain>
    </source>
</reference>
<organism evidence="1 2">
    <name type="scientific">Bacteriovorax antarcticus</name>
    <dbReference type="NCBI Taxonomy" id="3088717"/>
    <lineage>
        <taxon>Bacteria</taxon>
        <taxon>Pseudomonadati</taxon>
        <taxon>Bdellovibrionota</taxon>
        <taxon>Bacteriovoracia</taxon>
        <taxon>Bacteriovoracales</taxon>
        <taxon>Bacteriovoracaceae</taxon>
        <taxon>Bacteriovorax</taxon>
    </lineage>
</organism>
<sequence>MTLDEAITLLKNAVKWSEVKDQKHIDLTVIAAEERPLYQRALAVANIEVEKGTLTQDALKARLGLD</sequence>
<evidence type="ECO:0000313" key="1">
    <source>
        <dbReference type="EMBL" id="MEA9358214.1"/>
    </source>
</evidence>
<comment type="caution">
    <text evidence="1">The sequence shown here is derived from an EMBL/GenBank/DDBJ whole genome shotgun (WGS) entry which is preliminary data.</text>
</comment>
<name>A0ABU5W0Y2_9BACT</name>
<dbReference type="RefSeq" id="WP_323578531.1">
    <property type="nucleotide sequence ID" value="NZ_JAYGJQ010000003.1"/>
</dbReference>
<dbReference type="EMBL" id="JAYGJQ010000003">
    <property type="protein sequence ID" value="MEA9358214.1"/>
    <property type="molecule type" value="Genomic_DNA"/>
</dbReference>
<dbReference type="Proteomes" id="UP001302274">
    <property type="component" value="Unassembled WGS sequence"/>
</dbReference>
<keyword evidence="2" id="KW-1185">Reference proteome</keyword>
<accession>A0ABU5W0Y2</accession>
<gene>
    <name evidence="1" type="ORF">SHI21_18410</name>
</gene>
<protein>
    <submittedName>
        <fullName evidence="1">Uncharacterized protein</fullName>
    </submittedName>
</protein>